<protein>
    <submittedName>
        <fullName evidence="1">Uncharacterized protein</fullName>
    </submittedName>
</protein>
<organism evidence="1 2">
    <name type="scientific">Arabidopsis suecica</name>
    <name type="common">Swedish thale-cress</name>
    <name type="synonym">Cardaminopsis suecica</name>
    <dbReference type="NCBI Taxonomy" id="45249"/>
    <lineage>
        <taxon>Eukaryota</taxon>
        <taxon>Viridiplantae</taxon>
        <taxon>Streptophyta</taxon>
        <taxon>Embryophyta</taxon>
        <taxon>Tracheophyta</taxon>
        <taxon>Spermatophyta</taxon>
        <taxon>Magnoliopsida</taxon>
        <taxon>eudicotyledons</taxon>
        <taxon>Gunneridae</taxon>
        <taxon>Pentapetalae</taxon>
        <taxon>rosids</taxon>
        <taxon>malvids</taxon>
        <taxon>Brassicales</taxon>
        <taxon>Brassicaceae</taxon>
        <taxon>Camelineae</taxon>
        <taxon>Arabidopsis</taxon>
    </lineage>
</organism>
<accession>A0A8T2FGX6</accession>
<dbReference type="Proteomes" id="UP000694251">
    <property type="component" value="Chromosome 3"/>
</dbReference>
<dbReference type="EMBL" id="JAEFBJ010000003">
    <property type="protein sequence ID" value="KAG7633383.1"/>
    <property type="molecule type" value="Genomic_DNA"/>
</dbReference>
<name>A0A8T2FGX6_ARASU</name>
<evidence type="ECO:0000313" key="1">
    <source>
        <dbReference type="EMBL" id="KAG7633383.1"/>
    </source>
</evidence>
<comment type="caution">
    <text evidence="1">The sequence shown here is derived from an EMBL/GenBank/DDBJ whole genome shotgun (WGS) entry which is preliminary data.</text>
</comment>
<reference evidence="1 2" key="1">
    <citation type="submission" date="2020-12" db="EMBL/GenBank/DDBJ databases">
        <title>Concerted genomic and epigenomic changes stabilize Arabidopsis allopolyploids.</title>
        <authorList>
            <person name="Chen Z."/>
        </authorList>
    </citation>
    <scope>NUCLEOTIDE SEQUENCE [LARGE SCALE GENOMIC DNA]</scope>
    <source>
        <strain evidence="1">As9502</strain>
        <tissue evidence="1">Leaf</tissue>
    </source>
</reference>
<dbReference type="AlphaFoldDB" id="A0A8T2FGX6"/>
<keyword evidence="2" id="KW-1185">Reference proteome</keyword>
<proteinExistence type="predicted"/>
<evidence type="ECO:0000313" key="2">
    <source>
        <dbReference type="Proteomes" id="UP000694251"/>
    </source>
</evidence>
<dbReference type="OrthoDB" id="10422537at2759"/>
<gene>
    <name evidence="1" type="ORF">ISN44_As03g036800</name>
</gene>
<sequence>MAFFRSKSLFGVDENTGAANHRYQMPKTRTWREHGGLDFVFSLLEKISSTIGVKDSFFQNNQTLCFFRNGSRIASDLDDFLCSSDWLLKSTGNGVYL</sequence>